<keyword evidence="3" id="KW-0489">Methyltransferase</keyword>
<dbReference type="Pfam" id="PF00145">
    <property type="entry name" value="DNA_methylase"/>
    <property type="match status" value="1"/>
</dbReference>
<dbReference type="PANTHER" id="PTHR23068:SF25">
    <property type="entry name" value="DNA (CYTOSINE-5)-METHYLTRANSFERASE DRM2"/>
    <property type="match status" value="1"/>
</dbReference>
<evidence type="ECO:0000256" key="1">
    <source>
        <dbReference type="ARBA" id="ARBA00004123"/>
    </source>
</evidence>
<evidence type="ECO:0000256" key="6">
    <source>
        <dbReference type="ARBA" id="ARBA00022737"/>
    </source>
</evidence>
<keyword evidence="8" id="KW-0539">Nucleus</keyword>
<dbReference type="GO" id="GO:0032259">
    <property type="term" value="P:methylation"/>
    <property type="evidence" value="ECO:0007669"/>
    <property type="project" value="UniProtKB-KW"/>
</dbReference>
<proteinExistence type="predicted"/>
<keyword evidence="4" id="KW-0808">Transferase</keyword>
<comment type="subcellular location">
    <subcellularLocation>
        <location evidence="1">Nucleus</location>
    </subcellularLocation>
</comment>
<evidence type="ECO:0000259" key="10">
    <source>
        <dbReference type="PROSITE" id="PS51680"/>
    </source>
</evidence>
<protein>
    <recommendedName>
        <fullName evidence="2">DNA (cytosine-5-)-methyltransferase</fullName>
        <ecNumber evidence="2">2.1.1.37</ecNumber>
    </recommendedName>
</protein>
<dbReference type="InterPro" id="IPR001525">
    <property type="entry name" value="C5_MeTfrase"/>
</dbReference>
<keyword evidence="6" id="KW-0677">Repeat</keyword>
<feature type="region of interest" description="Disordered" evidence="9">
    <location>
        <begin position="85"/>
        <end position="106"/>
    </location>
</feature>
<dbReference type="PANTHER" id="PTHR23068">
    <property type="entry name" value="DNA CYTOSINE-5- -METHYLTRANSFERASE 3-RELATED"/>
    <property type="match status" value="1"/>
</dbReference>
<dbReference type="PROSITE" id="PS51680">
    <property type="entry name" value="SAM_MT_DRM"/>
    <property type="match status" value="1"/>
</dbReference>
<feature type="compositionally biased region" description="Basic and acidic residues" evidence="9">
    <location>
        <begin position="88"/>
        <end position="102"/>
    </location>
</feature>
<dbReference type="Proteomes" id="UP001140206">
    <property type="component" value="Chromosome 2"/>
</dbReference>
<evidence type="ECO:0000256" key="2">
    <source>
        <dbReference type="ARBA" id="ARBA00011975"/>
    </source>
</evidence>
<sequence>MVSDSDESADLSWLLNDDETQLSPCIQGRSNETVQDVASTSSLMPHFLAMGFAREMITKAIEESGDGNSESVLDLLLIYSSLDGTTSRNEDKAESDENRWEDDASSDFDEMDLELEMAGQDSISNKLQFLVKMGYDQDEVSSAIQRCGENASVFELADSIYAAQTEKEEEFGDCDPSSAHEQKDEDKYDPFLHDHKRQRFDDGASSTHRNDNQKHGHLKWAYGRPSTTIRRHEGGGDDDREAELFLPNSMVGFGLPMDPKRQLSRELPDVAQCPPFFYYENVALAPRGVWDTISRMLDDIPPEFVDSKYFSAACRKRGYIHNLPIANRFHLKPVPPQTILEAFPSNQAHWPEWDKRTKFNCLQTVVASSKLTEQIHAELKAHPNPPSPDVMKRVMKECRKWNLIWIGQNRVAPLEPHEVEFLLGFPRDHTRGISRTERYRSLGNSFNVDTVAYHLSVLKGIYPNGIRILSLFSGIGGAEVALHRLGIKMTAVLSVEKSLSNRNLLNSWWKETGQEGELQEVDDVRKVDDAILECFIRRHGGFDLVIGGSPCNNLTGSNRLHRVGLQGEHSSLFYHYYRILSRVRYLMGKH</sequence>
<gene>
    <name evidence="11" type="ORF">LUZ62_045372</name>
</gene>
<evidence type="ECO:0000256" key="8">
    <source>
        <dbReference type="ARBA" id="ARBA00023242"/>
    </source>
</evidence>
<evidence type="ECO:0000256" key="5">
    <source>
        <dbReference type="ARBA" id="ARBA00022691"/>
    </source>
</evidence>
<dbReference type="InterPro" id="IPR029063">
    <property type="entry name" value="SAM-dependent_MTases_sf"/>
</dbReference>
<keyword evidence="12" id="KW-1185">Reference proteome</keyword>
<dbReference type="Gene3D" id="3.40.50.150">
    <property type="entry name" value="Vaccinia Virus protein VP39"/>
    <property type="match status" value="2"/>
</dbReference>
<organism evidence="11 12">
    <name type="scientific">Rhynchospora pubera</name>
    <dbReference type="NCBI Taxonomy" id="906938"/>
    <lineage>
        <taxon>Eukaryota</taxon>
        <taxon>Viridiplantae</taxon>
        <taxon>Streptophyta</taxon>
        <taxon>Embryophyta</taxon>
        <taxon>Tracheophyta</taxon>
        <taxon>Spermatophyta</taxon>
        <taxon>Magnoliopsida</taxon>
        <taxon>Liliopsida</taxon>
        <taxon>Poales</taxon>
        <taxon>Cyperaceae</taxon>
        <taxon>Cyperoideae</taxon>
        <taxon>Rhynchosporeae</taxon>
        <taxon>Rhynchospora</taxon>
    </lineage>
</organism>
<dbReference type="GO" id="GO:0005634">
    <property type="term" value="C:nucleus"/>
    <property type="evidence" value="ECO:0007669"/>
    <property type="project" value="UniProtKB-SubCell"/>
</dbReference>
<keyword evidence="5" id="KW-0949">S-adenosyl-L-methionine</keyword>
<dbReference type="SUPFAM" id="SSF53335">
    <property type="entry name" value="S-adenosyl-L-methionine-dependent methyltransferases"/>
    <property type="match status" value="2"/>
</dbReference>
<feature type="domain" description="SAM-dependent MTase DRM-type" evidence="10">
    <location>
        <begin position="263"/>
        <end position="590"/>
    </location>
</feature>
<evidence type="ECO:0000256" key="9">
    <source>
        <dbReference type="SAM" id="MobiDB-lite"/>
    </source>
</evidence>
<name>A0AAV8FTD1_9POAL</name>
<evidence type="ECO:0000256" key="3">
    <source>
        <dbReference type="ARBA" id="ARBA00022603"/>
    </source>
</evidence>
<evidence type="ECO:0000256" key="4">
    <source>
        <dbReference type="ARBA" id="ARBA00022679"/>
    </source>
</evidence>
<dbReference type="GO" id="GO:0003886">
    <property type="term" value="F:DNA (cytosine-5-)-methyltransferase activity"/>
    <property type="evidence" value="ECO:0007669"/>
    <property type="project" value="UniProtKB-EC"/>
</dbReference>
<keyword evidence="7" id="KW-0238">DNA-binding</keyword>
<evidence type="ECO:0000313" key="11">
    <source>
        <dbReference type="EMBL" id="KAJ4794126.1"/>
    </source>
</evidence>
<dbReference type="InterPro" id="IPR050390">
    <property type="entry name" value="C5-Methyltransferase"/>
</dbReference>
<accession>A0AAV8FTD1</accession>
<dbReference type="EMBL" id="JAMFTS010000002">
    <property type="protein sequence ID" value="KAJ4794126.1"/>
    <property type="molecule type" value="Genomic_DNA"/>
</dbReference>
<dbReference type="InterPro" id="IPR030380">
    <property type="entry name" value="SAM_MeTfrase_DRM"/>
</dbReference>
<reference evidence="11" key="1">
    <citation type="submission" date="2022-08" db="EMBL/GenBank/DDBJ databases">
        <authorList>
            <person name="Marques A."/>
        </authorList>
    </citation>
    <scope>NUCLEOTIDE SEQUENCE</scope>
    <source>
        <strain evidence="11">RhyPub2mFocal</strain>
        <tissue evidence="11">Leaves</tissue>
    </source>
</reference>
<comment type="caution">
    <text evidence="11">The sequence shown here is derived from an EMBL/GenBank/DDBJ whole genome shotgun (WGS) entry which is preliminary data.</text>
</comment>
<dbReference type="GO" id="GO:0003677">
    <property type="term" value="F:DNA binding"/>
    <property type="evidence" value="ECO:0007669"/>
    <property type="project" value="UniProtKB-KW"/>
</dbReference>
<evidence type="ECO:0000256" key="7">
    <source>
        <dbReference type="ARBA" id="ARBA00023125"/>
    </source>
</evidence>
<evidence type="ECO:0000313" key="12">
    <source>
        <dbReference type="Proteomes" id="UP001140206"/>
    </source>
</evidence>
<dbReference type="AlphaFoldDB" id="A0AAV8FTD1"/>
<dbReference type="EC" id="2.1.1.37" evidence="2"/>